<evidence type="ECO:0000259" key="3">
    <source>
        <dbReference type="Pfam" id="PF00534"/>
    </source>
</evidence>
<dbReference type="Pfam" id="PF00534">
    <property type="entry name" value="Glycos_transf_1"/>
    <property type="match status" value="1"/>
</dbReference>
<dbReference type="RefSeq" id="WP_068713375.1">
    <property type="nucleotide sequence ID" value="NZ_LSZP01000063.1"/>
</dbReference>
<dbReference type="EMBL" id="LSZP01000063">
    <property type="protein sequence ID" value="KXU33920.1"/>
    <property type="molecule type" value="Genomic_DNA"/>
</dbReference>
<dbReference type="Proteomes" id="UP000071392">
    <property type="component" value="Unassembled WGS sequence"/>
</dbReference>
<feature type="region of interest" description="Disordered" evidence="2">
    <location>
        <begin position="387"/>
        <end position="409"/>
    </location>
</feature>
<dbReference type="SUPFAM" id="SSF53756">
    <property type="entry name" value="UDP-Glycosyltransferase/glycogen phosphorylase"/>
    <property type="match status" value="1"/>
</dbReference>
<dbReference type="STRING" id="1548208.AXK12_08420"/>
<comment type="caution">
    <text evidence="4">The sequence shown here is derived from an EMBL/GenBank/DDBJ whole genome shotgun (WGS) entry which is preliminary data.</text>
</comment>
<proteinExistence type="predicted"/>
<dbReference type="Gene3D" id="1.20.5.170">
    <property type="match status" value="1"/>
</dbReference>
<gene>
    <name evidence="4" type="ORF">AXK12_08420</name>
</gene>
<dbReference type="OrthoDB" id="9797829at2"/>
<evidence type="ECO:0000256" key="1">
    <source>
        <dbReference type="ARBA" id="ARBA00022679"/>
    </source>
</evidence>
<keyword evidence="5" id="KW-1185">Reference proteome</keyword>
<dbReference type="Gene3D" id="3.40.50.2000">
    <property type="entry name" value="Glycogen Phosphorylase B"/>
    <property type="match status" value="2"/>
</dbReference>
<dbReference type="PANTHER" id="PTHR46401:SF2">
    <property type="entry name" value="GLYCOSYLTRANSFERASE WBBK-RELATED"/>
    <property type="match status" value="1"/>
</dbReference>
<feature type="region of interest" description="Disordered" evidence="2">
    <location>
        <begin position="444"/>
        <end position="470"/>
    </location>
</feature>
<name>A0A139SHG1_9BACT</name>
<dbReference type="AlphaFoldDB" id="A0A139SHG1"/>
<feature type="non-terminal residue" evidence="4">
    <location>
        <position position="470"/>
    </location>
</feature>
<keyword evidence="1" id="KW-0808">Transferase</keyword>
<evidence type="ECO:0000256" key="2">
    <source>
        <dbReference type="SAM" id="MobiDB-lite"/>
    </source>
</evidence>
<feature type="compositionally biased region" description="Polar residues" evidence="2">
    <location>
        <begin position="461"/>
        <end position="470"/>
    </location>
</feature>
<organism evidence="4 5">
    <name type="scientific">Cephaloticoccus capnophilus</name>
    <dbReference type="NCBI Taxonomy" id="1548208"/>
    <lineage>
        <taxon>Bacteria</taxon>
        <taxon>Pseudomonadati</taxon>
        <taxon>Verrucomicrobiota</taxon>
        <taxon>Opitutia</taxon>
        <taxon>Opitutales</taxon>
        <taxon>Opitutaceae</taxon>
        <taxon>Cephaloticoccus</taxon>
    </lineage>
</organism>
<protein>
    <recommendedName>
        <fullName evidence="3">Glycosyl transferase family 1 domain-containing protein</fullName>
    </recommendedName>
</protein>
<accession>A0A139SHG1</accession>
<reference evidence="4 5" key="1">
    <citation type="submission" date="2016-02" db="EMBL/GenBank/DDBJ databases">
        <authorList>
            <person name="Wen L."/>
            <person name="He K."/>
            <person name="Yang H."/>
        </authorList>
    </citation>
    <scope>NUCLEOTIDE SEQUENCE [LARGE SCALE GENOMIC DNA]</scope>
    <source>
        <strain evidence="4 5">CV41</strain>
    </source>
</reference>
<sequence>MKIGYDYTQPSQTPGGCGWHAHSLLVEMARLAPEAEFLAYRHFAGLFIHPEGRLAPLPPFPNIRDPLAGLPFEKVVKTWHEALANHEAPGEPDIVHSLLFQAPAQKKAKLVVTVFDLGFWVHPEFTTEGIRSGCQRGILDALENADGLIFSSEHSRQEFDRLLPHYRRKGEIPSIVTPLGCRYAPISNDVAKTNAARHGDYWLFVGSMEPRKNLVGLLDAYEAYAHEHPAPKPLHFVGGSGWKNEEIRARLAPLEARGLVKHLGVVADEELPQIYQNAEGFLFPSWYEGFGLPVLEAMSQGCPVICSDRSSLPEVGGDAVLYCDPAEPSTIADAMRRIEAEPGLREKLIPLGLSQASKFSWESAARQTLAFYEEILAAPTGTGMPQAATHNAASYTPKATPPSANTPQRNFWQKWFPSPKKNQERVDTLEAELTLLQQRLTQLESQGAASAAAAEQRFAQLESQGAASAA</sequence>
<dbReference type="FunFam" id="3.40.50.2000:FF:000119">
    <property type="entry name" value="Glycosyl transferase group 1"/>
    <property type="match status" value="1"/>
</dbReference>
<evidence type="ECO:0000313" key="4">
    <source>
        <dbReference type="EMBL" id="KXU33920.1"/>
    </source>
</evidence>
<feature type="domain" description="Glycosyl transferase family 1" evidence="3">
    <location>
        <begin position="192"/>
        <end position="349"/>
    </location>
</feature>
<dbReference type="GO" id="GO:0009103">
    <property type="term" value="P:lipopolysaccharide biosynthetic process"/>
    <property type="evidence" value="ECO:0007669"/>
    <property type="project" value="TreeGrafter"/>
</dbReference>
<dbReference type="GO" id="GO:0016757">
    <property type="term" value="F:glycosyltransferase activity"/>
    <property type="evidence" value="ECO:0007669"/>
    <property type="project" value="InterPro"/>
</dbReference>
<evidence type="ECO:0000313" key="5">
    <source>
        <dbReference type="Proteomes" id="UP000071392"/>
    </source>
</evidence>
<dbReference type="InterPro" id="IPR001296">
    <property type="entry name" value="Glyco_trans_1"/>
</dbReference>
<dbReference type="PANTHER" id="PTHR46401">
    <property type="entry name" value="GLYCOSYLTRANSFERASE WBBK-RELATED"/>
    <property type="match status" value="1"/>
</dbReference>
<dbReference type="CDD" id="cd03809">
    <property type="entry name" value="GT4_MtfB-like"/>
    <property type="match status" value="1"/>
</dbReference>
<feature type="compositionally biased region" description="Low complexity" evidence="2">
    <location>
        <begin position="444"/>
        <end position="454"/>
    </location>
</feature>